<evidence type="ECO:0000256" key="6">
    <source>
        <dbReference type="SAM" id="Phobius"/>
    </source>
</evidence>
<dbReference type="PANTHER" id="PTHR32191">
    <property type="entry name" value="TETRASPANIN-8-RELATED"/>
    <property type="match status" value="1"/>
</dbReference>
<feature type="transmembrane region" description="Helical" evidence="6">
    <location>
        <begin position="7"/>
        <end position="30"/>
    </location>
</feature>
<evidence type="ECO:0000256" key="1">
    <source>
        <dbReference type="ARBA" id="ARBA00004141"/>
    </source>
</evidence>
<evidence type="ECO:0000256" key="3">
    <source>
        <dbReference type="ARBA" id="ARBA00022692"/>
    </source>
</evidence>
<dbReference type="AlphaFoldDB" id="A0A7I8LE71"/>
<comment type="subcellular location">
    <subcellularLocation>
        <location evidence="1">Membrane</location>
        <topology evidence="1">Multi-pass membrane protein</topology>
    </subcellularLocation>
</comment>
<accession>A0A7I8LE71</accession>
<gene>
    <name evidence="7" type="ORF">SI8410_14018818</name>
</gene>
<feature type="transmembrane region" description="Helical" evidence="6">
    <location>
        <begin position="78"/>
        <end position="97"/>
    </location>
</feature>
<feature type="transmembrane region" description="Helical" evidence="6">
    <location>
        <begin position="50"/>
        <end position="73"/>
    </location>
</feature>
<dbReference type="PROSITE" id="PS00421">
    <property type="entry name" value="TM4_1"/>
    <property type="match status" value="1"/>
</dbReference>
<evidence type="ECO:0000313" key="7">
    <source>
        <dbReference type="EMBL" id="CAA7408140.1"/>
    </source>
</evidence>
<keyword evidence="3 6" id="KW-0812">Transmembrane</keyword>
<feature type="transmembrane region" description="Helical" evidence="6">
    <location>
        <begin position="233"/>
        <end position="255"/>
    </location>
</feature>
<keyword evidence="4 6" id="KW-1133">Transmembrane helix</keyword>
<evidence type="ECO:0000313" key="8">
    <source>
        <dbReference type="Proteomes" id="UP000663760"/>
    </source>
</evidence>
<name>A0A7I8LE71_SPIIN</name>
<dbReference type="EMBL" id="LR746277">
    <property type="protein sequence ID" value="CAA7408140.1"/>
    <property type="molecule type" value="Genomic_DNA"/>
</dbReference>
<dbReference type="OrthoDB" id="1892640at2759"/>
<evidence type="ECO:0000256" key="4">
    <source>
        <dbReference type="ARBA" id="ARBA00022989"/>
    </source>
</evidence>
<dbReference type="GO" id="GO:0016020">
    <property type="term" value="C:membrane"/>
    <property type="evidence" value="ECO:0007669"/>
    <property type="project" value="UniProtKB-SubCell"/>
</dbReference>
<dbReference type="InterPro" id="IPR018503">
    <property type="entry name" value="Tetraspanin_CS"/>
</dbReference>
<organism evidence="7 8">
    <name type="scientific">Spirodela intermedia</name>
    <name type="common">Intermediate duckweed</name>
    <dbReference type="NCBI Taxonomy" id="51605"/>
    <lineage>
        <taxon>Eukaryota</taxon>
        <taxon>Viridiplantae</taxon>
        <taxon>Streptophyta</taxon>
        <taxon>Embryophyta</taxon>
        <taxon>Tracheophyta</taxon>
        <taxon>Spermatophyta</taxon>
        <taxon>Magnoliopsida</taxon>
        <taxon>Liliopsida</taxon>
        <taxon>Araceae</taxon>
        <taxon>Lemnoideae</taxon>
        <taxon>Spirodela</taxon>
    </lineage>
</organism>
<reference evidence="7" key="1">
    <citation type="submission" date="2020-02" db="EMBL/GenBank/DDBJ databases">
        <authorList>
            <person name="Scholz U."/>
            <person name="Mascher M."/>
            <person name="Fiebig A."/>
        </authorList>
    </citation>
    <scope>NUCLEOTIDE SEQUENCE</scope>
</reference>
<keyword evidence="5 6" id="KW-0472">Membrane</keyword>
<dbReference type="Proteomes" id="UP000663760">
    <property type="component" value="Chromosome 14"/>
</dbReference>
<dbReference type="Pfam" id="PF00335">
    <property type="entry name" value="Tetraspanin"/>
    <property type="match status" value="1"/>
</dbReference>
<dbReference type="InterPro" id="IPR018499">
    <property type="entry name" value="Tetraspanin/Peripherin"/>
</dbReference>
<dbReference type="GO" id="GO:0009734">
    <property type="term" value="P:auxin-activated signaling pathway"/>
    <property type="evidence" value="ECO:0007669"/>
    <property type="project" value="InterPro"/>
</dbReference>
<proteinExistence type="inferred from homology"/>
<comment type="similarity">
    <text evidence="2">Belongs to the tetraspanin (TM4SF) family.</text>
</comment>
<dbReference type="InterPro" id="IPR044991">
    <property type="entry name" value="TET_plant"/>
</dbReference>
<evidence type="ECO:0000256" key="5">
    <source>
        <dbReference type="ARBA" id="ARBA00023136"/>
    </source>
</evidence>
<keyword evidence="8" id="KW-1185">Reference proteome</keyword>
<evidence type="ECO:0000256" key="2">
    <source>
        <dbReference type="ARBA" id="ARBA00006840"/>
    </source>
</evidence>
<protein>
    <submittedName>
        <fullName evidence="7">Uncharacterized protein</fullName>
    </submittedName>
</protein>
<sequence length="268" mass="29224">MARVSNSVIGILNVITLLVSIPVLGAGIWLSTRVGGTDCEKFLERPAMALGAFLIVVSLAGLVGACCGVAWLLWIYLLVMFLLIFVVFCFTVFAFVVTNKGAGEVVSGRGYKEYRLGDYSNWLQKRVNGTKNWAKISSCLHDSKVCRSMQQGNQTIDQFIRHNLSPIQSGCCKPPTECGFAYESPTSWRSENLTASSNPDCPAWSNDPALLCYGCRSCKAGVLANLKSDWKKVAVVNIVFLVLLLLVYSVGCCAFRNSRLAKPQSSSP</sequence>